<keyword evidence="2" id="KW-1185">Reference proteome</keyword>
<name>A0A2K8ZA07_9BACT</name>
<gene>
    <name evidence="1" type="ORF">CWM47_35505</name>
</gene>
<reference evidence="1 2" key="1">
    <citation type="submission" date="2017-11" db="EMBL/GenBank/DDBJ databases">
        <title>Taxonomic description and genome sequences of Spirosoma HA7 sp. nov., isolated from pollen microhabitat of Corylus avellana.</title>
        <authorList>
            <person name="Ambika Manirajan B."/>
            <person name="Suarez C."/>
            <person name="Ratering S."/>
            <person name="Geissler-Plaum R."/>
            <person name="Cardinale M."/>
            <person name="Sylvia S."/>
        </authorList>
    </citation>
    <scope>NUCLEOTIDE SEQUENCE [LARGE SCALE GENOMIC DNA]</scope>
    <source>
        <strain evidence="1 2">HA7</strain>
    </source>
</reference>
<dbReference type="Proteomes" id="UP000232883">
    <property type="component" value="Chromosome"/>
</dbReference>
<accession>A0A2K8ZA07</accession>
<dbReference type="KEGG" id="spir:CWM47_35505"/>
<evidence type="ECO:0000313" key="1">
    <source>
        <dbReference type="EMBL" id="AUD06690.1"/>
    </source>
</evidence>
<organism evidence="1 2">
    <name type="scientific">Spirosoma pollinicola</name>
    <dbReference type="NCBI Taxonomy" id="2057025"/>
    <lineage>
        <taxon>Bacteria</taxon>
        <taxon>Pseudomonadati</taxon>
        <taxon>Bacteroidota</taxon>
        <taxon>Cytophagia</taxon>
        <taxon>Cytophagales</taxon>
        <taxon>Cytophagaceae</taxon>
        <taxon>Spirosoma</taxon>
    </lineage>
</organism>
<dbReference type="AlphaFoldDB" id="A0A2K8ZA07"/>
<proteinExistence type="predicted"/>
<dbReference type="EMBL" id="CP025096">
    <property type="protein sequence ID" value="AUD06690.1"/>
    <property type="molecule type" value="Genomic_DNA"/>
</dbReference>
<evidence type="ECO:0000313" key="2">
    <source>
        <dbReference type="Proteomes" id="UP000232883"/>
    </source>
</evidence>
<sequence>MFFHECKKCLILVDLAKAGFPLGRIAAQMASLPTDYLGQNDSYWKRKRHAVSKVAVSYANGYDKAIRLGPGLS</sequence>
<protein>
    <submittedName>
        <fullName evidence="1">Uncharacterized protein</fullName>
    </submittedName>
</protein>